<feature type="domain" description="Photolyase/cryptochrome alpha/beta" evidence="11">
    <location>
        <begin position="1"/>
        <end position="129"/>
    </location>
</feature>
<dbReference type="Gene3D" id="3.40.50.620">
    <property type="entry name" value="HUPs"/>
    <property type="match status" value="1"/>
</dbReference>
<keyword evidence="5 8" id="KW-0274">FAD</keyword>
<feature type="binding site" evidence="8">
    <location>
        <begin position="273"/>
        <end position="280"/>
    </location>
    <ligand>
        <name>FAD</name>
        <dbReference type="ChEBI" id="CHEBI:57692"/>
    </ligand>
</feature>
<evidence type="ECO:0000313" key="12">
    <source>
        <dbReference type="EMBL" id="SDK90646.1"/>
    </source>
</evidence>
<dbReference type="SUPFAM" id="SSF48173">
    <property type="entry name" value="Cryptochrome/photolyase FAD-binding domain"/>
    <property type="match status" value="1"/>
</dbReference>
<comment type="cofactor">
    <cofactor evidence="8">
        <name>FAD</name>
        <dbReference type="ChEBI" id="CHEBI:57692"/>
    </cofactor>
    <text evidence="8">Binds 1 FAD per subunit.</text>
</comment>
<dbReference type="Gene3D" id="1.25.40.80">
    <property type="match status" value="1"/>
</dbReference>
<dbReference type="GO" id="GO:0003677">
    <property type="term" value="F:DNA binding"/>
    <property type="evidence" value="ECO:0007669"/>
    <property type="project" value="TreeGrafter"/>
</dbReference>
<evidence type="ECO:0000256" key="9">
    <source>
        <dbReference type="PIRSR" id="PIRSR602081-2"/>
    </source>
</evidence>
<evidence type="ECO:0000313" key="13">
    <source>
        <dbReference type="Proteomes" id="UP000199433"/>
    </source>
</evidence>
<comment type="similarity">
    <text evidence="10">Belongs to the DNA photolyase family.</text>
</comment>
<dbReference type="PRINTS" id="PR00147">
    <property type="entry name" value="DNAPHOTLYASE"/>
</dbReference>
<evidence type="ECO:0000256" key="5">
    <source>
        <dbReference type="ARBA" id="ARBA00022827"/>
    </source>
</evidence>
<dbReference type="Pfam" id="PF00875">
    <property type="entry name" value="DNA_photolyase"/>
    <property type="match status" value="1"/>
</dbReference>
<reference evidence="13" key="1">
    <citation type="submission" date="2016-10" db="EMBL/GenBank/DDBJ databases">
        <authorList>
            <person name="Varghese N."/>
            <person name="Submissions S."/>
        </authorList>
    </citation>
    <scope>NUCLEOTIDE SEQUENCE [LARGE SCALE GENOMIC DNA]</scope>
    <source>
        <strain evidence="13">DSM 19181</strain>
    </source>
</reference>
<dbReference type="RefSeq" id="WP_091268881.1">
    <property type="nucleotide sequence ID" value="NZ_FNFK01000084.1"/>
</dbReference>
<feature type="binding site" evidence="8">
    <location>
        <begin position="237"/>
        <end position="241"/>
    </location>
    <ligand>
        <name>FAD</name>
        <dbReference type="ChEBI" id="CHEBI:57692"/>
    </ligand>
</feature>
<protein>
    <recommendedName>
        <fullName evidence="3">Deoxyribodipyrimidine photo-lyase</fullName>
        <ecNumber evidence="2">4.1.99.3</ecNumber>
    </recommendedName>
</protein>
<dbReference type="GO" id="GO:0000719">
    <property type="term" value="P:photoreactive repair"/>
    <property type="evidence" value="ECO:0007669"/>
    <property type="project" value="UniProtKB-ARBA"/>
</dbReference>
<dbReference type="GO" id="GO:0071949">
    <property type="term" value="F:FAD binding"/>
    <property type="evidence" value="ECO:0007669"/>
    <property type="project" value="TreeGrafter"/>
</dbReference>
<dbReference type="PROSITE" id="PS00691">
    <property type="entry name" value="DNA_PHOTOLYASES_1_2"/>
    <property type="match status" value="1"/>
</dbReference>
<proteinExistence type="inferred from homology"/>
<evidence type="ECO:0000256" key="4">
    <source>
        <dbReference type="ARBA" id="ARBA00022630"/>
    </source>
</evidence>
<feature type="site" description="Electron transfer via tryptophanyl radical" evidence="9">
    <location>
        <position position="304"/>
    </location>
</feature>
<dbReference type="InterPro" id="IPR036155">
    <property type="entry name" value="Crypto/Photolyase_N_sf"/>
</dbReference>
<feature type="binding site" evidence="8">
    <location>
        <position position="225"/>
    </location>
    <ligand>
        <name>FAD</name>
        <dbReference type="ChEBI" id="CHEBI:57692"/>
    </ligand>
</feature>
<evidence type="ECO:0000256" key="6">
    <source>
        <dbReference type="ARBA" id="ARBA00022991"/>
    </source>
</evidence>
<accession>A0A1G9FQE5</accession>
<evidence type="ECO:0000259" key="11">
    <source>
        <dbReference type="PROSITE" id="PS51645"/>
    </source>
</evidence>
<dbReference type="GO" id="GO:0003904">
    <property type="term" value="F:deoxyribodipyrimidine photo-lyase activity"/>
    <property type="evidence" value="ECO:0007669"/>
    <property type="project" value="UniProtKB-EC"/>
</dbReference>
<feature type="binding site" evidence="8">
    <location>
        <begin position="370"/>
        <end position="372"/>
    </location>
    <ligand>
        <name>FAD</name>
        <dbReference type="ChEBI" id="CHEBI:57692"/>
    </ligand>
</feature>
<evidence type="ECO:0000256" key="1">
    <source>
        <dbReference type="ARBA" id="ARBA00001932"/>
    </source>
</evidence>
<dbReference type="Pfam" id="PF03441">
    <property type="entry name" value="FAD_binding_7"/>
    <property type="match status" value="1"/>
</dbReference>
<dbReference type="PANTHER" id="PTHR11455:SF9">
    <property type="entry name" value="CRYPTOCHROME CIRCADIAN CLOCK 5 ISOFORM X1"/>
    <property type="match status" value="1"/>
</dbReference>
<comment type="cofactor">
    <cofactor evidence="1">
        <name>(6R)-5,10-methylene-5,6,7,8-tetrahydrofolate</name>
        <dbReference type="ChEBI" id="CHEBI:15636"/>
    </cofactor>
</comment>
<dbReference type="EMBL" id="FNFK01000084">
    <property type="protein sequence ID" value="SDK90646.1"/>
    <property type="molecule type" value="Genomic_DNA"/>
</dbReference>
<dbReference type="InterPro" id="IPR002081">
    <property type="entry name" value="Cryptochrome/DNA_photolyase_1"/>
</dbReference>
<gene>
    <name evidence="12" type="ORF">SAMN04488098_10846</name>
</gene>
<dbReference type="PROSITE" id="PS00394">
    <property type="entry name" value="DNA_PHOTOLYASES_1_1"/>
    <property type="match status" value="1"/>
</dbReference>
<name>A0A1G9FQE5_9LACT</name>
<dbReference type="OrthoDB" id="9772484at2"/>
<dbReference type="InterPro" id="IPR036134">
    <property type="entry name" value="Crypto/Photolyase_FAD-like_sf"/>
</dbReference>
<dbReference type="PROSITE" id="PS51645">
    <property type="entry name" value="PHR_CRY_ALPHA_BETA"/>
    <property type="match status" value="1"/>
</dbReference>
<keyword evidence="6 10" id="KW-0157">Chromophore</keyword>
<dbReference type="SUPFAM" id="SSF52425">
    <property type="entry name" value="Cryptochrome/photolyase, N-terminal domain"/>
    <property type="match status" value="1"/>
</dbReference>
<dbReference type="PANTHER" id="PTHR11455">
    <property type="entry name" value="CRYPTOCHROME"/>
    <property type="match status" value="1"/>
</dbReference>
<dbReference type="Gene3D" id="1.10.579.10">
    <property type="entry name" value="DNA Cyclobutane Dipyrimidine Photolyase, subunit A, domain 3"/>
    <property type="match status" value="1"/>
</dbReference>
<keyword evidence="4 8" id="KW-0285">Flavoprotein</keyword>
<dbReference type="AlphaFoldDB" id="A0A1G9FQE5"/>
<dbReference type="InterPro" id="IPR018394">
    <property type="entry name" value="DNA_photolyase_1_CS_C"/>
</dbReference>
<feature type="site" description="Electron transfer via tryptophanyl radical" evidence="9">
    <location>
        <position position="357"/>
    </location>
</feature>
<keyword evidence="12" id="KW-0456">Lyase</keyword>
<organism evidence="12 13">
    <name type="scientific">Alkalibacterium thalassium</name>
    <dbReference type="NCBI Taxonomy" id="426701"/>
    <lineage>
        <taxon>Bacteria</taxon>
        <taxon>Bacillati</taxon>
        <taxon>Bacillota</taxon>
        <taxon>Bacilli</taxon>
        <taxon>Lactobacillales</taxon>
        <taxon>Carnobacteriaceae</taxon>
        <taxon>Alkalibacterium</taxon>
    </lineage>
</organism>
<evidence type="ECO:0000256" key="7">
    <source>
        <dbReference type="ARBA" id="ARBA00033999"/>
    </source>
</evidence>
<evidence type="ECO:0000256" key="10">
    <source>
        <dbReference type="RuleBase" id="RU004182"/>
    </source>
</evidence>
<dbReference type="STRING" id="426701.SAMN04488098_10846"/>
<dbReference type="Proteomes" id="UP000199433">
    <property type="component" value="Unassembled WGS sequence"/>
</dbReference>
<evidence type="ECO:0000256" key="2">
    <source>
        <dbReference type="ARBA" id="ARBA00013149"/>
    </source>
</evidence>
<comment type="catalytic activity">
    <reaction evidence="7">
        <text>cyclobutadipyrimidine (in DNA) = 2 pyrimidine residues (in DNA).</text>
        <dbReference type="EC" id="4.1.99.3"/>
    </reaction>
</comment>
<sequence length="480" mass="56856">MTSVMWFRRDLRLEDNTALKHAFEESDQLILLFHVNPEQFLEDGATNQVSFFNSVKILEGSIKEQGGKLHILFGDIEDCFKKLKEMFPDWSDVFINRDEKGYGLQRDKKMARFFKEHDIKAHGFFDHHIHYATEIKTKSDTLYKVFTPYFRQWKEKRKPDPVTVDFQKDKLVSSSEFDDHHERFQKFFDKQVEINSQSKVEELEQGNKAAHQKLDEFIEDKLSEYKEARDFPLKDGTSRMSHHLRAGEISARTVYSKIKAAPDSKGKETFIQELAWRDFYNMVYYAYPDQKEKEVDDNFSKVEWDNNEENFEKWKEGRTGFPIVDAAMRQLKQKGWMHNRLRMITASFLTKDLLIDWRWGEKYFQTHLVDYDPCSNIGGWQWAASTGTDGVPYFRIFNPTTQSERFDKKGDFIRLYVPELKAIDTKKIHEPSTLTKEEQKKYGITIGEDYPEPIVNHKRSRELAIQAYEKSKKKVQGEQD</sequence>
<dbReference type="InterPro" id="IPR006050">
    <property type="entry name" value="DNA_photolyase_N"/>
</dbReference>
<feature type="site" description="Electron transfer via tryptophanyl radical" evidence="9">
    <location>
        <position position="380"/>
    </location>
</feature>
<dbReference type="InterPro" id="IPR005101">
    <property type="entry name" value="Cryptochr/Photolyase_FAD-bd"/>
</dbReference>
<dbReference type="GO" id="GO:0009416">
    <property type="term" value="P:response to light stimulus"/>
    <property type="evidence" value="ECO:0007669"/>
    <property type="project" value="TreeGrafter"/>
</dbReference>
<dbReference type="FunFam" id="1.10.579.10:FF:000003">
    <property type="entry name" value="Deoxyribodipyrimidine photo-lyase"/>
    <property type="match status" value="1"/>
</dbReference>
<feature type="binding site" evidence="8">
    <location>
        <position position="270"/>
    </location>
    <ligand>
        <name>FAD</name>
        <dbReference type="ChEBI" id="CHEBI:57692"/>
    </ligand>
</feature>
<keyword evidence="13" id="KW-1185">Reference proteome</keyword>
<dbReference type="EC" id="4.1.99.3" evidence="2"/>
<evidence type="ECO:0000256" key="3">
    <source>
        <dbReference type="ARBA" id="ARBA00014046"/>
    </source>
</evidence>
<dbReference type="InterPro" id="IPR014729">
    <property type="entry name" value="Rossmann-like_a/b/a_fold"/>
</dbReference>
<evidence type="ECO:0000256" key="8">
    <source>
        <dbReference type="PIRSR" id="PIRSR602081-1"/>
    </source>
</evidence>